<dbReference type="STRING" id="4565.A0A3B5Y3E2"/>
<proteinExistence type="predicted"/>
<dbReference type="OrthoDB" id="348976at2759"/>
<dbReference type="PANTHER" id="PTHR34123">
    <property type="entry name" value="OS04G0578200 PROTEIN"/>
    <property type="match status" value="1"/>
</dbReference>
<dbReference type="Proteomes" id="UP000019116">
    <property type="component" value="Chromosome 1A"/>
</dbReference>
<dbReference type="AlphaFoldDB" id="A0A3B5Y3E2"/>
<dbReference type="InterPro" id="IPR032710">
    <property type="entry name" value="NTF2-like_dom_sf"/>
</dbReference>
<name>A0A3B5Y3E2_WHEAT</name>
<sequence>MAPSLTARPSPLPSPRLSFAKNHRLLLGVRCGSGSPGSGDDDASPVVRAAVSAVTELIRALSPQKPRQAVEAVDAESESLRSVDDVVAVLEADYRRAYFLTGNFTLGIYAEDCLFEDPTIKFRGRSRYAQNLDLLVPFFDSPSLQLENIDKGSRVDTKFIIATWTLRTYLKLPWKPLIAIRGNTTYDLDEEYKVVIKGDKINHVNSFHPSLISHYHSDFKGCTTFQVVRHAESWDVSPLEAIGQLFVSAPKQTGS</sequence>
<dbReference type="Gramene" id="TraesCS1A03G0774200.1">
    <property type="protein sequence ID" value="TraesCS1A03G0774200.1.CDS"/>
    <property type="gene ID" value="TraesCS1A03G0774200"/>
</dbReference>
<gene>
    <name evidence="1" type="primary">LOC123060864</name>
</gene>
<dbReference type="SUPFAM" id="SSF54427">
    <property type="entry name" value="NTF2-like"/>
    <property type="match status" value="1"/>
</dbReference>
<evidence type="ECO:0000313" key="1">
    <source>
        <dbReference type="EnsemblPlants" id="TraesCS1A02G312000.3"/>
    </source>
</evidence>
<dbReference type="EnsemblPlants" id="TraesCS1A02G312000.3">
    <property type="protein sequence ID" value="TraesCS1A02G312000.3"/>
    <property type="gene ID" value="TraesCS1A02G312000"/>
</dbReference>
<dbReference type="Pfam" id="PF10184">
    <property type="entry name" value="DUF2358"/>
    <property type="match status" value="1"/>
</dbReference>
<dbReference type="PANTHER" id="PTHR34123:SF4">
    <property type="entry name" value="PHOSPHORIBOSYLTRANSFERASE-LIKE PROTEIN, PUTATIVE (DUF2358)-RELATED"/>
    <property type="match status" value="1"/>
</dbReference>
<organism evidence="1">
    <name type="scientific">Triticum aestivum</name>
    <name type="common">Wheat</name>
    <dbReference type="NCBI Taxonomy" id="4565"/>
    <lineage>
        <taxon>Eukaryota</taxon>
        <taxon>Viridiplantae</taxon>
        <taxon>Streptophyta</taxon>
        <taxon>Embryophyta</taxon>
        <taxon>Tracheophyta</taxon>
        <taxon>Spermatophyta</taxon>
        <taxon>Magnoliopsida</taxon>
        <taxon>Liliopsida</taxon>
        <taxon>Poales</taxon>
        <taxon>Poaceae</taxon>
        <taxon>BOP clade</taxon>
        <taxon>Pooideae</taxon>
        <taxon>Triticodae</taxon>
        <taxon>Triticeae</taxon>
        <taxon>Triticinae</taxon>
        <taxon>Triticum</taxon>
    </lineage>
</organism>
<keyword evidence="2" id="KW-1185">Reference proteome</keyword>
<evidence type="ECO:0000313" key="2">
    <source>
        <dbReference type="Proteomes" id="UP000019116"/>
    </source>
</evidence>
<protein>
    <submittedName>
        <fullName evidence="1">Uncharacterized protein</fullName>
    </submittedName>
</protein>
<dbReference type="Gramene" id="TraesCS1A02G312000.3">
    <property type="protein sequence ID" value="TraesCS1A02G312000.3"/>
    <property type="gene ID" value="TraesCS1A02G312000"/>
</dbReference>
<reference evidence="1" key="2">
    <citation type="submission" date="2018-10" db="UniProtKB">
        <authorList>
            <consortium name="EnsemblPlants"/>
        </authorList>
    </citation>
    <scope>IDENTIFICATION</scope>
</reference>
<reference evidence="1" key="1">
    <citation type="submission" date="2018-08" db="EMBL/GenBank/DDBJ databases">
        <authorList>
            <person name="Rossello M."/>
        </authorList>
    </citation>
    <scope>NUCLEOTIDE SEQUENCE [LARGE SCALE GENOMIC DNA]</scope>
    <source>
        <strain evidence="1">cv. Chinese Spring</strain>
    </source>
</reference>
<dbReference type="InterPro" id="IPR018790">
    <property type="entry name" value="DUF2358"/>
</dbReference>
<dbReference type="OMA" id="WNISAFE"/>
<accession>A0A3B5Y3E2</accession>